<organism evidence="2">
    <name type="scientific">viral metagenome</name>
    <dbReference type="NCBI Taxonomy" id="1070528"/>
    <lineage>
        <taxon>unclassified sequences</taxon>
        <taxon>metagenomes</taxon>
        <taxon>organismal metagenomes</taxon>
    </lineage>
</organism>
<name>A0A6H2A0D6_9ZZZZ</name>
<evidence type="ECO:0000256" key="1">
    <source>
        <dbReference type="SAM" id="MobiDB-lite"/>
    </source>
</evidence>
<reference evidence="2" key="1">
    <citation type="submission" date="2020-03" db="EMBL/GenBank/DDBJ databases">
        <title>The deep terrestrial virosphere.</title>
        <authorList>
            <person name="Holmfeldt K."/>
            <person name="Nilsson E."/>
            <person name="Simone D."/>
            <person name="Lopez-Fernandez M."/>
            <person name="Wu X."/>
            <person name="de Brujin I."/>
            <person name="Lundin D."/>
            <person name="Andersson A."/>
            <person name="Bertilsson S."/>
            <person name="Dopson M."/>
        </authorList>
    </citation>
    <scope>NUCLEOTIDE SEQUENCE</scope>
    <source>
        <strain evidence="2">TM448A03286</strain>
    </source>
</reference>
<accession>A0A6H2A0D6</accession>
<feature type="region of interest" description="Disordered" evidence="1">
    <location>
        <begin position="106"/>
        <end position="134"/>
    </location>
</feature>
<sequence>MKRLALIFVAMLLASPVHAKPTGNTGRTAIQKSFKARGWSTKGLRVHYLGRSKSGLSKHYAAGVRSGKVRLTTVRSGHVTVGARTGFVTQTQARSKANLHLRRERNGKHPAGTFSGVNNATRRSGMSRSGKSYRFNSATDRTEGAAVTYRKPGKVRRWDLKPSLKQYVPKIIK</sequence>
<gene>
    <name evidence="2" type="ORF">TM448A03286_0010</name>
</gene>
<proteinExistence type="predicted"/>
<dbReference type="EMBL" id="MT144399">
    <property type="protein sequence ID" value="QJA53172.1"/>
    <property type="molecule type" value="Genomic_DNA"/>
</dbReference>
<protein>
    <submittedName>
        <fullName evidence="2">Uncharacterized protein</fullName>
    </submittedName>
</protein>
<feature type="compositionally biased region" description="Polar residues" evidence="1">
    <location>
        <begin position="115"/>
        <end position="134"/>
    </location>
</feature>
<dbReference type="AlphaFoldDB" id="A0A6H2A0D6"/>
<evidence type="ECO:0000313" key="2">
    <source>
        <dbReference type="EMBL" id="QJA53172.1"/>
    </source>
</evidence>